<evidence type="ECO:0000256" key="4">
    <source>
        <dbReference type="ARBA" id="ARBA00022692"/>
    </source>
</evidence>
<keyword evidence="4 8" id="KW-0812">Transmembrane</keyword>
<gene>
    <name evidence="9" type="ORF">M3M28_05550</name>
</gene>
<accession>A0ABY4N3W6</accession>
<feature type="transmembrane region" description="Helical" evidence="8">
    <location>
        <begin position="6"/>
        <end position="27"/>
    </location>
</feature>
<feature type="transmembrane region" description="Helical" evidence="8">
    <location>
        <begin position="312"/>
        <end position="330"/>
    </location>
</feature>
<dbReference type="PANTHER" id="PTHR22926">
    <property type="entry name" value="PHOSPHO-N-ACETYLMURAMOYL-PENTAPEPTIDE-TRANSFERASE"/>
    <property type="match status" value="1"/>
</dbReference>
<feature type="transmembrane region" description="Helical" evidence="8">
    <location>
        <begin position="262"/>
        <end position="281"/>
    </location>
</feature>
<feature type="transmembrane region" description="Helical" evidence="8">
    <location>
        <begin position="225"/>
        <end position="242"/>
    </location>
</feature>
<comment type="subcellular location">
    <subcellularLocation>
        <location evidence="1">Cell membrane</location>
        <topology evidence="1">Multi-pass membrane protein</topology>
    </subcellularLocation>
</comment>
<feature type="region of interest" description="Disordered" evidence="7">
    <location>
        <begin position="370"/>
        <end position="424"/>
    </location>
</feature>
<protein>
    <submittedName>
        <fullName evidence="9">Undecaprenyl/decaprenyl-phosphate alpha-N-acetylglucosaminyl 1-phosphate transferase</fullName>
    </submittedName>
</protein>
<evidence type="ECO:0000256" key="2">
    <source>
        <dbReference type="ARBA" id="ARBA00022475"/>
    </source>
</evidence>
<evidence type="ECO:0000256" key="7">
    <source>
        <dbReference type="SAM" id="MobiDB-lite"/>
    </source>
</evidence>
<dbReference type="CDD" id="cd06853">
    <property type="entry name" value="GT_WecA_like"/>
    <property type="match status" value="1"/>
</dbReference>
<dbReference type="GO" id="GO:0016740">
    <property type="term" value="F:transferase activity"/>
    <property type="evidence" value="ECO:0007669"/>
    <property type="project" value="UniProtKB-KW"/>
</dbReference>
<feature type="transmembrane region" description="Helical" evidence="8">
    <location>
        <begin position="336"/>
        <end position="355"/>
    </location>
</feature>
<dbReference type="InterPro" id="IPR018480">
    <property type="entry name" value="PNAcMuramoyl-5peptid_Trfase_CS"/>
</dbReference>
<dbReference type="EMBL" id="CP097160">
    <property type="protein sequence ID" value="UQN15913.1"/>
    <property type="molecule type" value="Genomic_DNA"/>
</dbReference>
<evidence type="ECO:0000256" key="8">
    <source>
        <dbReference type="SAM" id="Phobius"/>
    </source>
</evidence>
<keyword evidence="6 8" id="KW-0472">Membrane</keyword>
<proteinExistence type="predicted"/>
<sequence length="424" mass="45874">MLFYARVILIAAALAFLASWLVYRVAMRYRWYPAVRERDVHSTPKPRLGGVAMYFAFLATLAIATQISWFQLVFANPTRIWGLIGAATLIVIVGVIDDIVDLDWMIKLAAQIVAGLILAFSGVAITSLPIGGVTVASQWMSVLATVLAVVLVMNAVNFIDGLDGLVAGVAIISGGVFLLYSYFLTESLSSSRFTLAALLSALVVGVCLGFLPWNWNPSKMFMGDGGALLIGLLMAASTIAVTGEIDPSLISRDALMPAFLPLLLPFAVLVVPLVDFILAVVRRLSAGKSPFSADRKHLHHRLLDMGHTQRRAVLIFYAWATVVGVAALLAFLVQPIWISGVFLVLGMIVCTILTVSPMSLRKRLEVEAQRSPELDDDAHDPLDELGGTQSDRDRAADPAPVALKDRLRNLIPTRSLPNDDKGNS</sequence>
<dbReference type="Pfam" id="PF00953">
    <property type="entry name" value="Glycos_transf_4"/>
    <property type="match status" value="1"/>
</dbReference>
<organism evidence="9">
    <name type="scientific">Gulosibacter sediminis</name>
    <dbReference type="NCBI Taxonomy" id="1729695"/>
    <lineage>
        <taxon>Bacteria</taxon>
        <taxon>Bacillati</taxon>
        <taxon>Actinomycetota</taxon>
        <taxon>Actinomycetes</taxon>
        <taxon>Micrococcales</taxon>
        <taxon>Microbacteriaceae</taxon>
        <taxon>Gulosibacter</taxon>
    </lineage>
</organism>
<feature type="transmembrane region" description="Helical" evidence="8">
    <location>
        <begin position="80"/>
        <end position="100"/>
    </location>
</feature>
<evidence type="ECO:0000256" key="3">
    <source>
        <dbReference type="ARBA" id="ARBA00022679"/>
    </source>
</evidence>
<feature type="transmembrane region" description="Helical" evidence="8">
    <location>
        <begin position="48"/>
        <end position="74"/>
    </location>
</feature>
<feature type="transmembrane region" description="Helical" evidence="8">
    <location>
        <begin position="195"/>
        <end position="213"/>
    </location>
</feature>
<reference evidence="9" key="1">
    <citation type="submission" date="2022-05" db="EMBL/GenBank/DDBJ databases">
        <title>Complete genome sequence of toluene-degrading Gulosibacter sediminis strain ACHW.36C.</title>
        <authorList>
            <person name="Wai A.C."/>
            <person name="Lai G.K."/>
            <person name="Griffin S.D."/>
            <person name="Leung F.C."/>
        </authorList>
    </citation>
    <scope>NUCLEOTIDE SEQUENCE [LARGE SCALE GENOMIC DNA]</scope>
    <source>
        <strain evidence="9">ACHW.36C</strain>
    </source>
</reference>
<feature type="transmembrane region" description="Helical" evidence="8">
    <location>
        <begin position="165"/>
        <end position="183"/>
    </location>
</feature>
<feature type="transmembrane region" description="Helical" evidence="8">
    <location>
        <begin position="112"/>
        <end position="133"/>
    </location>
</feature>
<name>A0ABY4N3W6_9MICO</name>
<keyword evidence="2" id="KW-1003">Cell membrane</keyword>
<evidence type="ECO:0000256" key="6">
    <source>
        <dbReference type="ARBA" id="ARBA00023136"/>
    </source>
</evidence>
<dbReference type="PANTHER" id="PTHR22926:SF3">
    <property type="entry name" value="UNDECAPRENYL-PHOSPHATE ALPHA-N-ACETYLGLUCOSAMINYL 1-PHOSPHATE TRANSFERASE"/>
    <property type="match status" value="1"/>
</dbReference>
<keyword evidence="3 9" id="KW-0808">Transferase</keyword>
<dbReference type="PROSITE" id="PS01348">
    <property type="entry name" value="MRAY_2"/>
    <property type="match status" value="1"/>
</dbReference>
<feature type="transmembrane region" description="Helical" evidence="8">
    <location>
        <begin position="139"/>
        <end position="158"/>
    </location>
</feature>
<keyword evidence="5 8" id="KW-1133">Transmembrane helix</keyword>
<dbReference type="InterPro" id="IPR000715">
    <property type="entry name" value="Glycosyl_transferase_4"/>
</dbReference>
<evidence type="ECO:0000256" key="1">
    <source>
        <dbReference type="ARBA" id="ARBA00004651"/>
    </source>
</evidence>
<evidence type="ECO:0000313" key="9">
    <source>
        <dbReference type="EMBL" id="UQN15913.1"/>
    </source>
</evidence>
<evidence type="ECO:0000256" key="5">
    <source>
        <dbReference type="ARBA" id="ARBA00022989"/>
    </source>
</evidence>